<reference evidence="3 4" key="1">
    <citation type="submission" date="2017-03" db="EMBL/GenBank/DDBJ databases">
        <title>Genome sequence of Sphingomonas mucosissima DSM 17494.</title>
        <authorList>
            <person name="Poehlein A."/>
            <person name="Wuebbeler J.H."/>
            <person name="Steinbuechel A."/>
            <person name="Daniel R."/>
        </authorList>
    </citation>
    <scope>NUCLEOTIDE SEQUENCE [LARGE SCALE GENOMIC DNA]</scope>
    <source>
        <strain evidence="3 4">DSM 17494</strain>
    </source>
</reference>
<protein>
    <submittedName>
        <fullName evidence="3">Phasin protein</fullName>
    </submittedName>
</protein>
<comment type="caution">
    <text evidence="3">The sequence shown here is derived from an EMBL/GenBank/DDBJ whole genome shotgun (WGS) entry which is preliminary data.</text>
</comment>
<proteinExistence type="predicted"/>
<evidence type="ECO:0000313" key="3">
    <source>
        <dbReference type="EMBL" id="OWK30009.1"/>
    </source>
</evidence>
<evidence type="ECO:0000256" key="1">
    <source>
        <dbReference type="SAM" id="MobiDB-lite"/>
    </source>
</evidence>
<gene>
    <name evidence="3" type="ORF">SPMU_24310</name>
</gene>
<dbReference type="Proteomes" id="UP000197783">
    <property type="component" value="Unassembled WGS sequence"/>
</dbReference>
<dbReference type="InterPro" id="IPR018968">
    <property type="entry name" value="Phasin"/>
</dbReference>
<dbReference type="Pfam" id="PF09361">
    <property type="entry name" value="Phasin_2"/>
    <property type="match status" value="1"/>
</dbReference>
<dbReference type="AlphaFoldDB" id="A0A245ZJT5"/>
<accession>A0A245ZJT5</accession>
<sequence>MSEQDPKQSPGANAASLNDAGRAPSEAASARTAEFLERGAEMAKAVAELGAHNMEAFVASAKVAGRAAESLTREVTEYQRKNFEDAFAMARSFAEVRSPADLLRVQSQFAKAAFENAMAFSNNVRGTLTRIAGEAAGPAKPSPSAGS</sequence>
<keyword evidence="4" id="KW-1185">Reference proteome</keyword>
<dbReference type="EMBL" id="NBBJ01000003">
    <property type="protein sequence ID" value="OWK30009.1"/>
    <property type="molecule type" value="Genomic_DNA"/>
</dbReference>
<evidence type="ECO:0000259" key="2">
    <source>
        <dbReference type="Pfam" id="PF09361"/>
    </source>
</evidence>
<organism evidence="3 4">
    <name type="scientific">Sphingomonas mucosissima</name>
    <dbReference type="NCBI Taxonomy" id="370959"/>
    <lineage>
        <taxon>Bacteria</taxon>
        <taxon>Pseudomonadati</taxon>
        <taxon>Pseudomonadota</taxon>
        <taxon>Alphaproteobacteria</taxon>
        <taxon>Sphingomonadales</taxon>
        <taxon>Sphingomonadaceae</taxon>
        <taxon>Sphingomonas</taxon>
    </lineage>
</organism>
<feature type="domain" description="Phasin" evidence="2">
    <location>
        <begin position="46"/>
        <end position="140"/>
    </location>
</feature>
<dbReference type="RefSeq" id="WP_088334067.1">
    <property type="nucleotide sequence ID" value="NZ_NBBJ01000003.1"/>
</dbReference>
<feature type="region of interest" description="Disordered" evidence="1">
    <location>
        <begin position="1"/>
        <end position="30"/>
    </location>
</feature>
<dbReference type="OrthoDB" id="8479795at2"/>
<evidence type="ECO:0000313" key="4">
    <source>
        <dbReference type="Proteomes" id="UP000197783"/>
    </source>
</evidence>
<name>A0A245ZJT5_9SPHN</name>